<dbReference type="Pfam" id="PF00665">
    <property type="entry name" value="rve"/>
    <property type="match status" value="1"/>
</dbReference>
<dbReference type="SUPFAM" id="SSF53098">
    <property type="entry name" value="Ribonuclease H-like"/>
    <property type="match status" value="1"/>
</dbReference>
<dbReference type="GO" id="GO:0003676">
    <property type="term" value="F:nucleic acid binding"/>
    <property type="evidence" value="ECO:0007669"/>
    <property type="project" value="InterPro"/>
</dbReference>
<dbReference type="Proteomes" id="UP000288805">
    <property type="component" value="Unassembled WGS sequence"/>
</dbReference>
<proteinExistence type="predicted"/>
<dbReference type="EMBL" id="QGNW01000187">
    <property type="protein sequence ID" value="RVW87064.1"/>
    <property type="molecule type" value="Genomic_DNA"/>
</dbReference>
<feature type="domain" description="Integrase catalytic" evidence="1">
    <location>
        <begin position="76"/>
        <end position="241"/>
    </location>
</feature>
<gene>
    <name evidence="2" type="primary">gag-pol_193</name>
    <name evidence="2" type="ORF">CK203_048372</name>
</gene>
<dbReference type="PROSITE" id="PS50994">
    <property type="entry name" value="INTEGRASE"/>
    <property type="match status" value="1"/>
</dbReference>
<evidence type="ECO:0000313" key="3">
    <source>
        <dbReference type="Proteomes" id="UP000288805"/>
    </source>
</evidence>
<dbReference type="InterPro" id="IPR052160">
    <property type="entry name" value="Gypsy_RT_Integrase-like"/>
</dbReference>
<dbReference type="InterPro" id="IPR012337">
    <property type="entry name" value="RNaseH-like_sf"/>
</dbReference>
<dbReference type="PANTHER" id="PTHR47266">
    <property type="entry name" value="ENDONUCLEASE-RELATED"/>
    <property type="match status" value="1"/>
</dbReference>
<accession>A0A438HRH8</accession>
<dbReference type="InterPro" id="IPR001584">
    <property type="entry name" value="Integrase_cat-core"/>
</dbReference>
<protein>
    <submittedName>
        <fullName evidence="2">Gag-Pol polyprotein</fullName>
    </submittedName>
</protein>
<dbReference type="AlphaFoldDB" id="A0A438HRH8"/>
<sequence length="326" mass="37358">MDSLITEFNLQVKDKKGVENVVADHLSRLAIAHNSHGLPINDNFPEESLMLLQDAPWYAHIANYLVTGEVPNQIIRKCVPEQEQQGILNHCHESTCGGHFASQKTTMKVLQSDYVSKWVEAIPCKHNDHRVVLKFLKENIFSRFGVPKAIISDEGTHFCNKPFETLLAKYGVKHKVATPYHPQTSGQVELANKEIKNILMKVVNTSRRDWSVKLHDSLWAYRTAYKTILGMSPYRLVYGKACHLPVEVEYKAWWAIKKVNMDLNRARKKRKAKIKVDRPFHYSPSAFQWSSGTTKFQQHRHFQSQWPSSQAIHGAFQSRQGGSQSP</sequence>
<dbReference type="Gene3D" id="3.30.420.10">
    <property type="entry name" value="Ribonuclease H-like superfamily/Ribonuclease H"/>
    <property type="match status" value="1"/>
</dbReference>
<dbReference type="GO" id="GO:0015074">
    <property type="term" value="P:DNA integration"/>
    <property type="evidence" value="ECO:0007669"/>
    <property type="project" value="InterPro"/>
</dbReference>
<organism evidence="2 3">
    <name type="scientific">Vitis vinifera</name>
    <name type="common">Grape</name>
    <dbReference type="NCBI Taxonomy" id="29760"/>
    <lineage>
        <taxon>Eukaryota</taxon>
        <taxon>Viridiplantae</taxon>
        <taxon>Streptophyta</taxon>
        <taxon>Embryophyta</taxon>
        <taxon>Tracheophyta</taxon>
        <taxon>Spermatophyta</taxon>
        <taxon>Magnoliopsida</taxon>
        <taxon>eudicotyledons</taxon>
        <taxon>Gunneridae</taxon>
        <taxon>Pentapetalae</taxon>
        <taxon>rosids</taxon>
        <taxon>Vitales</taxon>
        <taxon>Vitaceae</taxon>
        <taxon>Viteae</taxon>
        <taxon>Vitis</taxon>
    </lineage>
</organism>
<name>A0A438HRH8_VITVI</name>
<evidence type="ECO:0000313" key="2">
    <source>
        <dbReference type="EMBL" id="RVW87064.1"/>
    </source>
</evidence>
<reference evidence="2 3" key="1">
    <citation type="journal article" date="2018" name="PLoS Genet.">
        <title>Population sequencing reveals clonal diversity and ancestral inbreeding in the grapevine cultivar Chardonnay.</title>
        <authorList>
            <person name="Roach M.J."/>
            <person name="Johnson D.L."/>
            <person name="Bohlmann J."/>
            <person name="van Vuuren H.J."/>
            <person name="Jones S.J."/>
            <person name="Pretorius I.S."/>
            <person name="Schmidt S.A."/>
            <person name="Borneman A.R."/>
        </authorList>
    </citation>
    <scope>NUCLEOTIDE SEQUENCE [LARGE SCALE GENOMIC DNA]</scope>
    <source>
        <strain evidence="3">cv. Chardonnay</strain>
        <tissue evidence="2">Leaf</tissue>
    </source>
</reference>
<evidence type="ECO:0000259" key="1">
    <source>
        <dbReference type="PROSITE" id="PS50994"/>
    </source>
</evidence>
<comment type="caution">
    <text evidence="2">The sequence shown here is derived from an EMBL/GenBank/DDBJ whole genome shotgun (WGS) entry which is preliminary data.</text>
</comment>
<dbReference type="InterPro" id="IPR036397">
    <property type="entry name" value="RNaseH_sf"/>
</dbReference>